<dbReference type="EMBL" id="UYRT01091836">
    <property type="protein sequence ID" value="VDN37497.1"/>
    <property type="molecule type" value="Genomic_DNA"/>
</dbReference>
<dbReference type="AlphaFoldDB" id="A0A183EJF9"/>
<sequence>MSKQGGKARANLPAGGFLAIGRDMSSSSDSSRVKTQAIKRDLPQVQ</sequence>
<evidence type="ECO:0000313" key="2">
    <source>
        <dbReference type="EMBL" id="VDN37497.1"/>
    </source>
</evidence>
<organism evidence="4">
    <name type="scientific">Gongylonema pulchrum</name>
    <dbReference type="NCBI Taxonomy" id="637853"/>
    <lineage>
        <taxon>Eukaryota</taxon>
        <taxon>Metazoa</taxon>
        <taxon>Ecdysozoa</taxon>
        <taxon>Nematoda</taxon>
        <taxon>Chromadorea</taxon>
        <taxon>Rhabditida</taxon>
        <taxon>Spirurina</taxon>
        <taxon>Spiruromorpha</taxon>
        <taxon>Spiruroidea</taxon>
        <taxon>Gongylonematidae</taxon>
        <taxon>Gongylonema</taxon>
    </lineage>
</organism>
<reference evidence="4" key="1">
    <citation type="submission" date="2016-06" db="UniProtKB">
        <authorList>
            <consortium name="WormBaseParasite"/>
        </authorList>
    </citation>
    <scope>IDENTIFICATION</scope>
</reference>
<keyword evidence="3" id="KW-1185">Reference proteome</keyword>
<proteinExistence type="predicted"/>
<name>A0A183EJF9_9BILA</name>
<dbReference type="Proteomes" id="UP000271098">
    <property type="component" value="Unassembled WGS sequence"/>
</dbReference>
<evidence type="ECO:0000313" key="3">
    <source>
        <dbReference type="Proteomes" id="UP000271098"/>
    </source>
</evidence>
<evidence type="ECO:0000313" key="4">
    <source>
        <dbReference type="WBParaSite" id="GPUH_0002112501-mRNA-1"/>
    </source>
</evidence>
<dbReference type="WBParaSite" id="GPUH_0002112501-mRNA-1">
    <property type="protein sequence ID" value="GPUH_0002112501-mRNA-1"/>
    <property type="gene ID" value="GPUH_0002112501"/>
</dbReference>
<feature type="region of interest" description="Disordered" evidence="1">
    <location>
        <begin position="1"/>
        <end position="46"/>
    </location>
</feature>
<accession>A0A183EJF9</accession>
<gene>
    <name evidence="2" type="ORF">GPUH_LOCUS21101</name>
</gene>
<evidence type="ECO:0000256" key="1">
    <source>
        <dbReference type="SAM" id="MobiDB-lite"/>
    </source>
</evidence>
<reference evidence="2 3" key="2">
    <citation type="submission" date="2018-11" db="EMBL/GenBank/DDBJ databases">
        <authorList>
            <consortium name="Pathogen Informatics"/>
        </authorList>
    </citation>
    <scope>NUCLEOTIDE SEQUENCE [LARGE SCALE GENOMIC DNA]</scope>
</reference>
<protein>
    <submittedName>
        <fullName evidence="4">CKK domain-containing protein</fullName>
    </submittedName>
</protein>